<organism evidence="2 3">
    <name type="scientific">Roseobacter fucihabitans</name>
    <dbReference type="NCBI Taxonomy" id="1537242"/>
    <lineage>
        <taxon>Bacteria</taxon>
        <taxon>Pseudomonadati</taxon>
        <taxon>Pseudomonadota</taxon>
        <taxon>Alphaproteobacteria</taxon>
        <taxon>Rhodobacterales</taxon>
        <taxon>Roseobacteraceae</taxon>
        <taxon>Roseobacter</taxon>
    </lineage>
</organism>
<dbReference type="SUPFAM" id="SSF53756">
    <property type="entry name" value="UDP-Glycosyltransferase/glycogen phosphorylase"/>
    <property type="match status" value="1"/>
</dbReference>
<accession>A0ABZ2BZC9</accession>
<keyword evidence="2" id="KW-0328">Glycosyltransferase</keyword>
<sequence>MTRHIAYLTGQYPRATDTFIQREVAALRAQGFTVDTATIRATDAHHHVGPEQKAEHAATFAVMKSTLNPIRLLAAHFAMLRTRPRDWFATARLALQTRPPGIKTTIRQVAYFLEAGVLAHHLRQKGVTHLHNHFADSSCSVAMLMSQMSGIPYSLTMHGPGIFFEPMHWRIDEKIARAAFVACISHFCRAQGMFFSDPAHWNRLKIVHCGVDPARYGQDADRAYAKRVLFVGRLDAVKGVPLLLEAMAALREQHPDAVLTVVGDGPHRARLETQADDLGLAADFVGYKSQDDVATILAASDLLVLPSFAEGVPVVLMEAMAARLPVIASQVAGVGELVETGVNGFTIPAGDLDSLIARMDQLLSDPALCARMGAAGQMRVAEQFDINTEARWLGELLQASLAGTLPKGLGSHC</sequence>
<keyword evidence="3" id="KW-1185">Reference proteome</keyword>
<keyword evidence="2" id="KW-0808">Transferase</keyword>
<gene>
    <name evidence="2" type="primary">mshA_9</name>
    <name evidence="2" type="ORF">ROLI_045570</name>
</gene>
<geneLocation type="plasmid" evidence="2 3">
    <name>pROLI127</name>
</geneLocation>
<dbReference type="Proteomes" id="UP001318682">
    <property type="component" value="Plasmid pROLI127"/>
</dbReference>
<dbReference type="GO" id="GO:0102710">
    <property type="term" value="F:D-inositol-3-phosphate glycosyltransferase activity"/>
    <property type="evidence" value="ECO:0007669"/>
    <property type="project" value="UniProtKB-EC"/>
</dbReference>
<evidence type="ECO:0000313" key="3">
    <source>
        <dbReference type="Proteomes" id="UP001318682"/>
    </source>
</evidence>
<keyword evidence="2" id="KW-0614">Plasmid</keyword>
<dbReference type="InterPro" id="IPR050194">
    <property type="entry name" value="Glycosyltransferase_grp1"/>
</dbReference>
<dbReference type="RefSeq" id="WP_187431979.1">
    <property type="nucleotide sequence ID" value="NZ_CP143424.1"/>
</dbReference>
<dbReference type="InterPro" id="IPR001296">
    <property type="entry name" value="Glyco_trans_1"/>
</dbReference>
<feature type="domain" description="Glycosyl transferase family 1" evidence="1">
    <location>
        <begin position="226"/>
        <end position="377"/>
    </location>
</feature>
<evidence type="ECO:0000313" key="2">
    <source>
        <dbReference type="EMBL" id="WVX51455.1"/>
    </source>
</evidence>
<reference evidence="2 3" key="1">
    <citation type="submission" date="2024-01" db="EMBL/GenBank/DDBJ databases">
        <title>Roseobacter fucihabitans sp. nov., isolated from the brown alga Fucus spiralis.</title>
        <authorList>
            <person name="Hahnke S."/>
            <person name="Berger M."/>
            <person name="Schlingloff A."/>
            <person name="Athale I."/>
            <person name="Neumann-Schaal M."/>
            <person name="Adenaya A."/>
            <person name="Poehlein A."/>
            <person name="Daniel R."/>
            <person name="Pertersen J."/>
            <person name="Brinkhoff T."/>
        </authorList>
    </citation>
    <scope>NUCLEOTIDE SEQUENCE [LARGE SCALE GENOMIC DNA]</scope>
    <source>
        <strain evidence="2 3">B14</strain>
        <plasmid evidence="2 3">pROLI127</plasmid>
    </source>
</reference>
<dbReference type="PANTHER" id="PTHR45947">
    <property type="entry name" value="SULFOQUINOVOSYL TRANSFERASE SQD2"/>
    <property type="match status" value="1"/>
</dbReference>
<dbReference type="Gene3D" id="3.40.50.2000">
    <property type="entry name" value="Glycogen Phosphorylase B"/>
    <property type="match status" value="2"/>
</dbReference>
<dbReference type="EC" id="2.4.1.250" evidence="2"/>
<evidence type="ECO:0000259" key="1">
    <source>
        <dbReference type="Pfam" id="PF00534"/>
    </source>
</evidence>
<protein>
    <submittedName>
        <fullName evidence="2">D-inositol-3-phosphate glycosyltransferase</fullName>
        <ecNumber evidence="2">2.4.1.250</ecNumber>
    </submittedName>
</protein>
<proteinExistence type="predicted"/>
<dbReference type="CDD" id="cd03801">
    <property type="entry name" value="GT4_PimA-like"/>
    <property type="match status" value="1"/>
</dbReference>
<dbReference type="Pfam" id="PF00534">
    <property type="entry name" value="Glycos_transf_1"/>
    <property type="match status" value="1"/>
</dbReference>
<name>A0ABZ2BZC9_9RHOB</name>
<dbReference type="PANTHER" id="PTHR45947:SF15">
    <property type="entry name" value="TEICHURONIC ACID BIOSYNTHESIS GLYCOSYLTRANSFERASE TUAC-RELATED"/>
    <property type="match status" value="1"/>
</dbReference>
<dbReference type="EMBL" id="CP143424">
    <property type="protein sequence ID" value="WVX51455.1"/>
    <property type="molecule type" value="Genomic_DNA"/>
</dbReference>